<evidence type="ECO:0000313" key="3">
    <source>
        <dbReference type="Proteomes" id="UP000326268"/>
    </source>
</evidence>
<feature type="compositionally biased region" description="Basic and acidic residues" evidence="1">
    <location>
        <begin position="16"/>
        <end position="32"/>
    </location>
</feature>
<dbReference type="RefSeq" id="XP_031927370.1">
    <property type="nucleotide sequence ID" value="XM_032070415.1"/>
</dbReference>
<dbReference type="OrthoDB" id="4509973at2759"/>
<protein>
    <submittedName>
        <fullName evidence="2">Uncharacterized protein</fullName>
    </submittedName>
</protein>
<evidence type="ECO:0000313" key="2">
    <source>
        <dbReference type="EMBL" id="KAE8364289.1"/>
    </source>
</evidence>
<gene>
    <name evidence="2" type="ORF">BDV27DRAFT_145443</name>
</gene>
<organism evidence="2 3">
    <name type="scientific">Aspergillus caelatus</name>
    <dbReference type="NCBI Taxonomy" id="61420"/>
    <lineage>
        <taxon>Eukaryota</taxon>
        <taxon>Fungi</taxon>
        <taxon>Dikarya</taxon>
        <taxon>Ascomycota</taxon>
        <taxon>Pezizomycotina</taxon>
        <taxon>Eurotiomycetes</taxon>
        <taxon>Eurotiomycetidae</taxon>
        <taxon>Eurotiales</taxon>
        <taxon>Aspergillaceae</taxon>
        <taxon>Aspergillus</taxon>
        <taxon>Aspergillus subgen. Circumdati</taxon>
    </lineage>
</organism>
<name>A0A5N7A530_9EURO</name>
<reference evidence="2 3" key="1">
    <citation type="submission" date="2019-04" db="EMBL/GenBank/DDBJ databases">
        <title>Friends and foes A comparative genomics studyof 23 Aspergillus species from section Flavi.</title>
        <authorList>
            <consortium name="DOE Joint Genome Institute"/>
            <person name="Kjaerbolling I."/>
            <person name="Vesth T."/>
            <person name="Frisvad J.C."/>
            <person name="Nybo J.L."/>
            <person name="Theobald S."/>
            <person name="Kildgaard S."/>
            <person name="Isbrandt T."/>
            <person name="Kuo A."/>
            <person name="Sato A."/>
            <person name="Lyhne E.K."/>
            <person name="Kogle M.E."/>
            <person name="Wiebenga A."/>
            <person name="Kun R.S."/>
            <person name="Lubbers R.J."/>
            <person name="Makela M.R."/>
            <person name="Barry K."/>
            <person name="Chovatia M."/>
            <person name="Clum A."/>
            <person name="Daum C."/>
            <person name="Haridas S."/>
            <person name="He G."/>
            <person name="LaButti K."/>
            <person name="Lipzen A."/>
            <person name="Mondo S."/>
            <person name="Riley R."/>
            <person name="Salamov A."/>
            <person name="Simmons B.A."/>
            <person name="Magnuson J.K."/>
            <person name="Henrissat B."/>
            <person name="Mortensen U.H."/>
            <person name="Larsen T.O."/>
            <person name="Devries R.P."/>
            <person name="Grigoriev I.V."/>
            <person name="Machida M."/>
            <person name="Baker S.E."/>
            <person name="Andersen M.R."/>
        </authorList>
    </citation>
    <scope>NUCLEOTIDE SEQUENCE [LARGE SCALE GENOMIC DNA]</scope>
    <source>
        <strain evidence="2 3">CBS 763.97</strain>
    </source>
</reference>
<sequence length="203" mass="23393">MGGNSSPHYRTLHLSADAERRPEAKRRREEKNASGAQRKNGNRRKRREELTRYTTCLELLCHFYTVFSLPLQAGTTSRSTIGKIPLPTGKCCPLRLNPETDCGFRQQEIYYSVRTYLEPPGEAATQRFSPRRALEDLGQQSKPISNQQDLESYEGFCVESYVRDTIAQFCEIPAARGKFHLVHRSYRYPRKRTVMFPTLEAKA</sequence>
<proteinExistence type="predicted"/>
<dbReference type="Proteomes" id="UP000326268">
    <property type="component" value="Unassembled WGS sequence"/>
</dbReference>
<keyword evidence="3" id="KW-1185">Reference proteome</keyword>
<dbReference type="EMBL" id="ML737655">
    <property type="protein sequence ID" value="KAE8364289.1"/>
    <property type="molecule type" value="Genomic_DNA"/>
</dbReference>
<dbReference type="GeneID" id="43654861"/>
<feature type="region of interest" description="Disordered" evidence="1">
    <location>
        <begin position="1"/>
        <end position="48"/>
    </location>
</feature>
<evidence type="ECO:0000256" key="1">
    <source>
        <dbReference type="SAM" id="MobiDB-lite"/>
    </source>
</evidence>
<dbReference type="AlphaFoldDB" id="A0A5N7A530"/>
<accession>A0A5N7A530</accession>